<gene>
    <name evidence="1" type="ORF">ABT317_15555</name>
</gene>
<dbReference type="RefSeq" id="WP_208640566.1">
    <property type="nucleotide sequence ID" value="NZ_MUBM01000035.1"/>
</dbReference>
<sequence>MIVHSVGWAPCRKLRAGVRITLSSLIRRHVWPRIVLGQAAWAVICALLITQVPWTRRSVPAVVFRAGLLPTFASVWFDRRKG</sequence>
<comment type="caution">
    <text evidence="1">The sequence shown here is derived from an EMBL/GenBank/DDBJ whole genome shotgun (WGS) entry which is preliminary data.</text>
</comment>
<evidence type="ECO:0000313" key="2">
    <source>
        <dbReference type="Proteomes" id="UP001458415"/>
    </source>
</evidence>
<keyword evidence="2" id="KW-1185">Reference proteome</keyword>
<organism evidence="1 2">
    <name type="scientific">Streptomyces carpinensis</name>
    <dbReference type="NCBI Taxonomy" id="66369"/>
    <lineage>
        <taxon>Bacteria</taxon>
        <taxon>Bacillati</taxon>
        <taxon>Actinomycetota</taxon>
        <taxon>Actinomycetes</taxon>
        <taxon>Kitasatosporales</taxon>
        <taxon>Streptomycetaceae</taxon>
        <taxon>Streptomyces</taxon>
    </lineage>
</organism>
<dbReference type="EMBL" id="JBEPCU010000227">
    <property type="protein sequence ID" value="MER6978383.1"/>
    <property type="molecule type" value="Genomic_DNA"/>
</dbReference>
<reference evidence="1 2" key="1">
    <citation type="submission" date="2024-06" db="EMBL/GenBank/DDBJ databases">
        <title>The Natural Products Discovery Center: Release of the First 8490 Sequenced Strains for Exploring Actinobacteria Biosynthetic Diversity.</title>
        <authorList>
            <person name="Kalkreuter E."/>
            <person name="Kautsar S.A."/>
            <person name="Yang D."/>
            <person name="Bader C.D."/>
            <person name="Teijaro C.N."/>
            <person name="Fluegel L."/>
            <person name="Davis C.M."/>
            <person name="Simpson J.R."/>
            <person name="Lauterbach L."/>
            <person name="Steele A.D."/>
            <person name="Gui C."/>
            <person name="Meng S."/>
            <person name="Li G."/>
            <person name="Viehrig K."/>
            <person name="Ye F."/>
            <person name="Su P."/>
            <person name="Kiefer A.F."/>
            <person name="Nichols A."/>
            <person name="Cepeda A.J."/>
            <person name="Yan W."/>
            <person name="Fan B."/>
            <person name="Jiang Y."/>
            <person name="Adhikari A."/>
            <person name="Zheng C.-J."/>
            <person name="Schuster L."/>
            <person name="Cowan T.M."/>
            <person name="Smanski M.J."/>
            <person name="Chevrette M.G."/>
            <person name="De Carvalho L.P.S."/>
            <person name="Shen B."/>
        </authorList>
    </citation>
    <scope>NUCLEOTIDE SEQUENCE [LARGE SCALE GENOMIC DNA]</scope>
    <source>
        <strain evidence="1 2">NPDC000634</strain>
    </source>
</reference>
<protein>
    <submittedName>
        <fullName evidence="1">Uncharacterized protein</fullName>
    </submittedName>
</protein>
<dbReference type="Proteomes" id="UP001458415">
    <property type="component" value="Unassembled WGS sequence"/>
</dbReference>
<evidence type="ECO:0000313" key="1">
    <source>
        <dbReference type="EMBL" id="MER6978383.1"/>
    </source>
</evidence>
<accession>A0ABV1W2F8</accession>
<name>A0ABV1W2F8_9ACTN</name>
<proteinExistence type="predicted"/>